<evidence type="ECO:0000259" key="2">
    <source>
        <dbReference type="Pfam" id="PF13286"/>
    </source>
</evidence>
<dbReference type="AlphaFoldDB" id="A0AA35RC41"/>
<dbReference type="Pfam" id="PF13286">
    <property type="entry name" value="HD_assoc"/>
    <property type="match status" value="1"/>
</dbReference>
<keyword evidence="4" id="KW-1185">Reference proteome</keyword>
<evidence type="ECO:0000256" key="1">
    <source>
        <dbReference type="ARBA" id="ARBA00022801"/>
    </source>
</evidence>
<gene>
    <name evidence="3" type="ORF">GBAR_LOCUS5793</name>
</gene>
<sequence>MDFADDIAYAVHDVEDFYRTGLIPLDKLVRDRDEVDKFLDGSFANLEGNYTPAPFDKKECKAAFTDILEFAPINDPYSGTGDQRARLRSFTAGLIGRYVNAIQLHVPEESNRRRVEIVPLVEMELFVFKQLTWFYVINNSALAAQQYGQRRIVRELFQIFNDAAESKSLDIFPAGSKSRMEELTRDGQCNSPDARVRVVVDLIAGMTEHQAVSMYQRLTGVWLGTVMDTIVR</sequence>
<name>A0AA35RC41_GEOBA</name>
<proteinExistence type="predicted"/>
<evidence type="ECO:0000313" key="4">
    <source>
        <dbReference type="Proteomes" id="UP001174909"/>
    </source>
</evidence>
<dbReference type="EMBL" id="CASHTH010000847">
    <property type="protein sequence ID" value="CAI8008464.1"/>
    <property type="molecule type" value="Genomic_DNA"/>
</dbReference>
<dbReference type="GO" id="GO:0016787">
    <property type="term" value="F:hydrolase activity"/>
    <property type="evidence" value="ECO:0007669"/>
    <property type="project" value="UniProtKB-KW"/>
</dbReference>
<organism evidence="3 4">
    <name type="scientific">Geodia barretti</name>
    <name type="common">Barrett's horny sponge</name>
    <dbReference type="NCBI Taxonomy" id="519541"/>
    <lineage>
        <taxon>Eukaryota</taxon>
        <taxon>Metazoa</taxon>
        <taxon>Porifera</taxon>
        <taxon>Demospongiae</taxon>
        <taxon>Heteroscleromorpha</taxon>
        <taxon>Tetractinellida</taxon>
        <taxon>Astrophorina</taxon>
        <taxon>Geodiidae</taxon>
        <taxon>Geodia</taxon>
    </lineage>
</organism>
<dbReference type="Proteomes" id="UP001174909">
    <property type="component" value="Unassembled WGS sequence"/>
</dbReference>
<keyword evidence="1" id="KW-0378">Hydrolase</keyword>
<protein>
    <submittedName>
        <fullName evidence="3">Deoxyguanosinetriphosphate triphosphohydrolase-like protein</fullName>
    </submittedName>
</protein>
<dbReference type="InterPro" id="IPR026875">
    <property type="entry name" value="PHydrolase_assoc_dom"/>
</dbReference>
<evidence type="ECO:0000313" key="3">
    <source>
        <dbReference type="EMBL" id="CAI8008464.1"/>
    </source>
</evidence>
<accession>A0AA35RC41</accession>
<dbReference type="Gene3D" id="1.10.3210.10">
    <property type="entry name" value="Hypothetical protein af1432"/>
    <property type="match status" value="1"/>
</dbReference>
<reference evidence="3" key="1">
    <citation type="submission" date="2023-03" db="EMBL/GenBank/DDBJ databases">
        <authorList>
            <person name="Steffen K."/>
            <person name="Cardenas P."/>
        </authorList>
    </citation>
    <scope>NUCLEOTIDE SEQUENCE</scope>
</reference>
<comment type="caution">
    <text evidence="3">The sequence shown here is derived from an EMBL/GenBank/DDBJ whole genome shotgun (WGS) entry which is preliminary data.</text>
</comment>
<feature type="domain" description="Phosphohydrolase-associated" evidence="2">
    <location>
        <begin position="121"/>
        <end position="217"/>
    </location>
</feature>